<name>A0A9P7K930_9AGAR</name>
<comment type="caution">
    <text evidence="1">The sequence shown here is derived from an EMBL/GenBank/DDBJ whole genome shotgun (WGS) entry which is preliminary data.</text>
</comment>
<gene>
    <name evidence="1" type="ORF">DXG03_008231</name>
</gene>
<keyword evidence="2" id="KW-1185">Reference proteome</keyword>
<organism evidence="1 2">
    <name type="scientific">Asterophora parasitica</name>
    <dbReference type="NCBI Taxonomy" id="117018"/>
    <lineage>
        <taxon>Eukaryota</taxon>
        <taxon>Fungi</taxon>
        <taxon>Dikarya</taxon>
        <taxon>Basidiomycota</taxon>
        <taxon>Agaricomycotina</taxon>
        <taxon>Agaricomycetes</taxon>
        <taxon>Agaricomycetidae</taxon>
        <taxon>Agaricales</taxon>
        <taxon>Tricholomatineae</taxon>
        <taxon>Lyophyllaceae</taxon>
        <taxon>Asterophora</taxon>
    </lineage>
</organism>
<accession>A0A9P7K930</accession>
<reference evidence="1" key="1">
    <citation type="submission" date="2020-07" db="EMBL/GenBank/DDBJ databases">
        <authorList>
            <person name="Nieuwenhuis M."/>
            <person name="Van De Peppel L.J.J."/>
        </authorList>
    </citation>
    <scope>NUCLEOTIDE SEQUENCE</scope>
    <source>
        <strain evidence="1">AP01</strain>
        <tissue evidence="1">Mycelium</tissue>
    </source>
</reference>
<reference evidence="1" key="2">
    <citation type="submission" date="2021-10" db="EMBL/GenBank/DDBJ databases">
        <title>Phylogenomics reveals ancestral predisposition of the termite-cultivated fungus Termitomyces towards a domesticated lifestyle.</title>
        <authorList>
            <person name="Auxier B."/>
            <person name="Grum-Grzhimaylo A."/>
            <person name="Cardenas M.E."/>
            <person name="Lodge J.D."/>
            <person name="Laessoe T."/>
            <person name="Pedersen O."/>
            <person name="Smith M.E."/>
            <person name="Kuyper T.W."/>
            <person name="Franco-Molano E.A."/>
            <person name="Baroni T.J."/>
            <person name="Aanen D.K."/>
        </authorList>
    </citation>
    <scope>NUCLEOTIDE SEQUENCE</scope>
    <source>
        <strain evidence="1">AP01</strain>
        <tissue evidence="1">Mycelium</tissue>
    </source>
</reference>
<dbReference type="AlphaFoldDB" id="A0A9P7K930"/>
<dbReference type="Proteomes" id="UP000775547">
    <property type="component" value="Unassembled WGS sequence"/>
</dbReference>
<evidence type="ECO:0000313" key="1">
    <source>
        <dbReference type="EMBL" id="KAG5640515.1"/>
    </source>
</evidence>
<proteinExistence type="predicted"/>
<evidence type="ECO:0000313" key="2">
    <source>
        <dbReference type="Proteomes" id="UP000775547"/>
    </source>
</evidence>
<sequence length="343" mass="38111">MDDIESLELDSRQEEKAVNEIRCAAIALSIEEEREITELPELDDEAMDEAISEDAATIARVLAASLPAPNANEGPANPFNSASLDPSTIDLSELIKLRRAHQTLQAASGIRTAYRSEHSEKRKALTERQMLLRRFEDVIKEQRTALKRRENVYLKFGLPKEVQGARVSAVGLLGIANGTIGLGYVFVLVEKSIMLAQGELIQVNFDRLQFLRFYPFYLTLLSIYAKAAGKAGKHAWVSHTSNIAAVSYLPVQLFENMLGSQFRAIHTGQKLHVKRFHLSPSSAFLSVVDVAPTTTENGGLKVSQQDWQFFCQLKARIDGIVKAVKLLNRRKKSGDDDGSDEDV</sequence>
<dbReference type="EMBL" id="JABCKV010000666">
    <property type="protein sequence ID" value="KAG5640515.1"/>
    <property type="molecule type" value="Genomic_DNA"/>
</dbReference>
<dbReference type="OrthoDB" id="3065650at2759"/>
<protein>
    <submittedName>
        <fullName evidence="1">Uncharacterized protein</fullName>
    </submittedName>
</protein>